<dbReference type="SUPFAM" id="SSF52540">
    <property type="entry name" value="P-loop containing nucleoside triphosphate hydrolases"/>
    <property type="match status" value="1"/>
</dbReference>
<dbReference type="eggNOG" id="KOG0742">
    <property type="taxonomic scope" value="Eukaryota"/>
</dbReference>
<dbReference type="STRING" id="644358.A0A0C4EBR1"/>
<dbReference type="GO" id="GO:0005524">
    <property type="term" value="F:ATP binding"/>
    <property type="evidence" value="ECO:0007669"/>
    <property type="project" value="InterPro"/>
</dbReference>
<dbReference type="OrthoDB" id="10042665at2759"/>
<dbReference type="Pfam" id="PF00004">
    <property type="entry name" value="AAA"/>
    <property type="match status" value="1"/>
</dbReference>
<dbReference type="GO" id="GO:0016887">
    <property type="term" value="F:ATP hydrolysis activity"/>
    <property type="evidence" value="ECO:0007669"/>
    <property type="project" value="InterPro"/>
</dbReference>
<dbReference type="InterPro" id="IPR054289">
    <property type="entry name" value="DUF7025"/>
</dbReference>
<accession>A0A0C4EBR1</accession>
<feature type="compositionally biased region" description="Acidic residues" evidence="1">
    <location>
        <begin position="459"/>
        <end position="471"/>
    </location>
</feature>
<reference evidence="4" key="5">
    <citation type="submission" date="2015-06" db="UniProtKB">
        <authorList>
            <consortium name="EnsemblFungi"/>
        </authorList>
    </citation>
    <scope>IDENTIFICATION</scope>
    <source>
        <strain evidence="4">ATCC 64411</strain>
    </source>
</reference>
<dbReference type="EMBL" id="ADBL01002597">
    <property type="status" value="NOT_ANNOTATED_CDS"/>
    <property type="molecule type" value="Genomic_DNA"/>
</dbReference>
<organism evidence="4 5">
    <name type="scientific">Magnaporthiopsis poae (strain ATCC 64411 / 73-15)</name>
    <name type="common">Kentucky bluegrass fungus</name>
    <name type="synonym">Magnaporthe poae</name>
    <dbReference type="NCBI Taxonomy" id="644358"/>
    <lineage>
        <taxon>Eukaryota</taxon>
        <taxon>Fungi</taxon>
        <taxon>Dikarya</taxon>
        <taxon>Ascomycota</taxon>
        <taxon>Pezizomycotina</taxon>
        <taxon>Sordariomycetes</taxon>
        <taxon>Sordariomycetidae</taxon>
        <taxon>Magnaporthales</taxon>
        <taxon>Magnaporthaceae</taxon>
        <taxon>Magnaporthiopsis</taxon>
    </lineage>
</organism>
<feature type="domain" description="AAA+ ATPase" evidence="2">
    <location>
        <begin position="882"/>
        <end position="1007"/>
    </location>
</feature>
<dbReference type="EMBL" id="GL876977">
    <property type="protein sequence ID" value="KLU91598.1"/>
    <property type="molecule type" value="Genomic_DNA"/>
</dbReference>
<feature type="region of interest" description="Disordered" evidence="1">
    <location>
        <begin position="230"/>
        <end position="259"/>
    </location>
</feature>
<feature type="region of interest" description="Disordered" evidence="1">
    <location>
        <begin position="1"/>
        <end position="63"/>
    </location>
</feature>
<dbReference type="AlphaFoldDB" id="A0A0C4EBR1"/>
<dbReference type="CDD" id="cd19481">
    <property type="entry name" value="RecA-like_protease"/>
    <property type="match status" value="1"/>
</dbReference>
<dbReference type="Gene3D" id="3.40.50.300">
    <property type="entry name" value="P-loop containing nucleotide triphosphate hydrolases"/>
    <property type="match status" value="1"/>
</dbReference>
<dbReference type="InterPro" id="IPR003593">
    <property type="entry name" value="AAA+_ATPase"/>
</dbReference>
<feature type="compositionally biased region" description="Basic and acidic residues" evidence="1">
    <location>
        <begin position="230"/>
        <end position="249"/>
    </location>
</feature>
<dbReference type="InterPro" id="IPR027417">
    <property type="entry name" value="P-loop_NTPase"/>
</dbReference>
<evidence type="ECO:0000313" key="3">
    <source>
        <dbReference type="EMBL" id="KLU91598.1"/>
    </source>
</evidence>
<dbReference type="InterPro" id="IPR003959">
    <property type="entry name" value="ATPase_AAA_core"/>
</dbReference>
<dbReference type="PANTHER" id="PTHR46411">
    <property type="entry name" value="FAMILY ATPASE, PUTATIVE-RELATED"/>
    <property type="match status" value="1"/>
</dbReference>
<evidence type="ECO:0000259" key="2">
    <source>
        <dbReference type="SMART" id="SM00382"/>
    </source>
</evidence>
<evidence type="ECO:0000313" key="5">
    <source>
        <dbReference type="Proteomes" id="UP000011715"/>
    </source>
</evidence>
<gene>
    <name evidence="3" type="ORF">MAPG_10116</name>
</gene>
<reference evidence="5" key="2">
    <citation type="submission" date="2010-05" db="EMBL/GenBank/DDBJ databases">
        <title>The genome sequence of Magnaporthe poae strain ATCC 64411.</title>
        <authorList>
            <person name="Ma L.-J."/>
            <person name="Dead R."/>
            <person name="Young S."/>
            <person name="Zeng Q."/>
            <person name="Koehrsen M."/>
            <person name="Alvarado L."/>
            <person name="Berlin A."/>
            <person name="Chapman S.B."/>
            <person name="Chen Z."/>
            <person name="Freedman E."/>
            <person name="Gellesch M."/>
            <person name="Goldberg J."/>
            <person name="Griggs A."/>
            <person name="Gujja S."/>
            <person name="Heilman E.R."/>
            <person name="Heiman D."/>
            <person name="Hepburn T."/>
            <person name="Howarth C."/>
            <person name="Jen D."/>
            <person name="Larson L."/>
            <person name="Mehta T."/>
            <person name="Neiman D."/>
            <person name="Pearson M."/>
            <person name="Roberts A."/>
            <person name="Saif S."/>
            <person name="Shea T."/>
            <person name="Shenoy N."/>
            <person name="Sisk P."/>
            <person name="Stolte C."/>
            <person name="Sykes S."/>
            <person name="Walk T."/>
            <person name="White J."/>
            <person name="Yandava C."/>
            <person name="Haas B."/>
            <person name="Nusbaum C."/>
            <person name="Birren B."/>
        </authorList>
    </citation>
    <scope>NUCLEOTIDE SEQUENCE [LARGE SCALE GENOMIC DNA]</scope>
    <source>
        <strain evidence="5">ATCC 64411 / 73-15</strain>
    </source>
</reference>
<keyword evidence="5" id="KW-1185">Reference proteome</keyword>
<dbReference type="EnsemblFungi" id="MAPG_10116T0">
    <property type="protein sequence ID" value="MAPG_10116T0"/>
    <property type="gene ID" value="MAPG_10116"/>
</dbReference>
<dbReference type="SMART" id="SM00382">
    <property type="entry name" value="AAA"/>
    <property type="match status" value="1"/>
</dbReference>
<reference evidence="3" key="1">
    <citation type="submission" date="2010-05" db="EMBL/GenBank/DDBJ databases">
        <title>The Genome Sequence of Magnaporthe poae strain ATCC 64411.</title>
        <authorList>
            <consortium name="The Broad Institute Genome Sequencing Platform"/>
            <consortium name="Broad Institute Genome Sequencing Center for Infectious Disease"/>
            <person name="Ma L.-J."/>
            <person name="Dead R."/>
            <person name="Young S."/>
            <person name="Zeng Q."/>
            <person name="Koehrsen M."/>
            <person name="Alvarado L."/>
            <person name="Berlin A."/>
            <person name="Chapman S.B."/>
            <person name="Chen Z."/>
            <person name="Freedman E."/>
            <person name="Gellesch M."/>
            <person name="Goldberg J."/>
            <person name="Griggs A."/>
            <person name="Gujja S."/>
            <person name="Heilman E.R."/>
            <person name="Heiman D."/>
            <person name="Hepburn T."/>
            <person name="Howarth C."/>
            <person name="Jen D."/>
            <person name="Larson L."/>
            <person name="Mehta T."/>
            <person name="Neiman D."/>
            <person name="Pearson M."/>
            <person name="Roberts A."/>
            <person name="Saif S."/>
            <person name="Shea T."/>
            <person name="Shenoy N."/>
            <person name="Sisk P."/>
            <person name="Stolte C."/>
            <person name="Sykes S."/>
            <person name="Walk T."/>
            <person name="White J."/>
            <person name="Yandava C."/>
            <person name="Haas B."/>
            <person name="Nusbaum C."/>
            <person name="Birren B."/>
        </authorList>
    </citation>
    <scope>NUCLEOTIDE SEQUENCE</scope>
    <source>
        <strain evidence="3">ATCC 64411</strain>
    </source>
</reference>
<evidence type="ECO:0000256" key="1">
    <source>
        <dbReference type="SAM" id="MobiDB-lite"/>
    </source>
</evidence>
<feature type="compositionally biased region" description="Polar residues" evidence="1">
    <location>
        <begin position="1"/>
        <end position="10"/>
    </location>
</feature>
<dbReference type="Proteomes" id="UP000011715">
    <property type="component" value="Unassembled WGS sequence"/>
</dbReference>
<dbReference type="VEuPathDB" id="FungiDB:MAPG_10116"/>
<feature type="region of interest" description="Disordered" evidence="1">
    <location>
        <begin position="408"/>
        <end position="471"/>
    </location>
</feature>
<feature type="compositionally biased region" description="Polar residues" evidence="1">
    <location>
        <begin position="428"/>
        <end position="444"/>
    </location>
</feature>
<sequence>MASSDSSSPTDRAETVDSTPGDATLSPPTSGQGSEEGRRTEDAGASDTPVGSGQKPAARGVGGLADEIQALKMKLLELERQAQNNPAASEGEGSRPQLMDDLEEYRRMEACLKNHRKEWERAGGPGNWGIRDRLRRSYMEGGQGVMQPFHMTWEQIQQREYKRPGLPELSHKVREAADGQERSIADAYDEFDEIIDYGSRRNRLRKHFEWEMDRLYLAEEIDRRRKSKVEEAKAQDLAKADAAGEKPLEGDEDAGPKFAKPQLNRLDWPAYRQLARVKEKNAFAVDILMGEPNINDGYGGYRRLLGFPDQVRKRDIALDSKASAAMLPGQPQLPERIRIHSKALIQILGTTLAKEFINDAQKDLGVATLVFTRPYKALAYYERLLRKLCTALEKKFEAAPETGKDVLTAADGSAAGPPKDGAAPQELKNGQGQVSGGSDTSENPVTAEGKPLKGKGGGDEDDQAEDKPDDEPVAGVVAGVVAEAKSPTVLEHLKCLLSFVGSDISAKQAYLRSPDCRKVFFSDLWHLFRPGVEVTGSDGRQAYRVIGVTSAKHRVAPPWERWSNDSEKSKKTPPFSITCVYIDFNGRSLGPVPKVFDFKRFDGERDVTSLEVYPLRFHPVKKADFSDSEWKELEALPADERHRQSLIRRGAKFLQVAGVKHMYYAGPTLEARDEVESQVVIDFETAFSVEDQDQKLWKPELKAMIGSPGAEDGDQDARDEFCREACCRFDSVHDDSYVDRIQRDEYVHGLLPEEGAMNEQPSIAIIPRPLKELRTGSGGSSLVSDDELVIMSYRVFGFVLRSRKWAKLDISHLADVYLPAAEKGKDQQGGTEENRSTTAFDRLVLEEWHRPVILSLIAQHFRDKKSTVGQREEFDIVKGKGKGLILLLHGAPGVGKTSTAEGVAELFKKPLFQITCGDLGTTAEEVEKALETNFALANRWDCILLLDEADVFLAERTKLDFKRNGLVAVFLRVMEYYAGVLFLTTNRVGDFDEAFTSRIHISLYYPELDNDKTVKVFELNMHMIRERFAKKGRKIWKRLSAGSRATVARGSRPATVTMRLPGMYAVGGSWCRVSAIFISHLSPRGKWLKIVTLGVSRLGS</sequence>
<dbReference type="Pfam" id="PF22942">
    <property type="entry name" value="DUF7025"/>
    <property type="match status" value="1"/>
</dbReference>
<reference evidence="4" key="4">
    <citation type="journal article" date="2015" name="G3 (Bethesda)">
        <title>Genome sequences of three phytopathogenic species of the Magnaporthaceae family of fungi.</title>
        <authorList>
            <person name="Okagaki L.H."/>
            <person name="Nunes C.C."/>
            <person name="Sailsbery J."/>
            <person name="Clay B."/>
            <person name="Brown D."/>
            <person name="John T."/>
            <person name="Oh Y."/>
            <person name="Young N."/>
            <person name="Fitzgerald M."/>
            <person name="Haas B.J."/>
            <person name="Zeng Q."/>
            <person name="Young S."/>
            <person name="Adiconis X."/>
            <person name="Fan L."/>
            <person name="Levin J.Z."/>
            <person name="Mitchell T.K."/>
            <person name="Okubara P.A."/>
            <person name="Farman M.L."/>
            <person name="Kohn L.M."/>
            <person name="Birren B."/>
            <person name="Ma L.-J."/>
            <person name="Dean R.A."/>
        </authorList>
    </citation>
    <scope>NUCLEOTIDE SEQUENCE</scope>
    <source>
        <strain evidence="4">ATCC 64411 / 73-15</strain>
    </source>
</reference>
<evidence type="ECO:0000313" key="4">
    <source>
        <dbReference type="EnsemblFungi" id="MAPG_10116T0"/>
    </source>
</evidence>
<dbReference type="PANTHER" id="PTHR46411:SF2">
    <property type="entry name" value="AAA+ ATPASE DOMAIN-CONTAINING PROTEIN"/>
    <property type="match status" value="1"/>
</dbReference>
<reference evidence="3" key="3">
    <citation type="submission" date="2011-03" db="EMBL/GenBank/DDBJ databases">
        <title>Annotation of Magnaporthe poae ATCC 64411.</title>
        <authorList>
            <person name="Ma L.-J."/>
            <person name="Dead R."/>
            <person name="Young S.K."/>
            <person name="Zeng Q."/>
            <person name="Gargeya S."/>
            <person name="Fitzgerald M."/>
            <person name="Haas B."/>
            <person name="Abouelleil A."/>
            <person name="Alvarado L."/>
            <person name="Arachchi H.M."/>
            <person name="Berlin A."/>
            <person name="Brown A."/>
            <person name="Chapman S.B."/>
            <person name="Chen Z."/>
            <person name="Dunbar C."/>
            <person name="Freedman E."/>
            <person name="Gearin G."/>
            <person name="Gellesch M."/>
            <person name="Goldberg J."/>
            <person name="Griggs A."/>
            <person name="Gujja S."/>
            <person name="Heiman D."/>
            <person name="Howarth C."/>
            <person name="Larson L."/>
            <person name="Lui A."/>
            <person name="MacDonald P.J.P."/>
            <person name="Mehta T."/>
            <person name="Montmayeur A."/>
            <person name="Murphy C."/>
            <person name="Neiman D."/>
            <person name="Pearson M."/>
            <person name="Priest M."/>
            <person name="Roberts A."/>
            <person name="Saif S."/>
            <person name="Shea T."/>
            <person name="Shenoy N."/>
            <person name="Sisk P."/>
            <person name="Stolte C."/>
            <person name="Sykes S."/>
            <person name="Yandava C."/>
            <person name="Wortman J."/>
            <person name="Nusbaum C."/>
            <person name="Birren B."/>
        </authorList>
    </citation>
    <scope>NUCLEOTIDE SEQUENCE</scope>
    <source>
        <strain evidence="3">ATCC 64411</strain>
    </source>
</reference>
<dbReference type="EMBL" id="ADBL01002596">
    <property type="status" value="NOT_ANNOTATED_CDS"/>
    <property type="molecule type" value="Genomic_DNA"/>
</dbReference>
<dbReference type="OMA" id="RMEACLY"/>
<protein>
    <recommendedName>
        <fullName evidence="2">AAA+ ATPase domain-containing protein</fullName>
    </recommendedName>
</protein>
<name>A0A0C4EBR1_MAGP6</name>
<proteinExistence type="predicted"/>